<dbReference type="Proteomes" id="UP001497516">
    <property type="component" value="Chromosome 4"/>
</dbReference>
<name>A0AAV2E231_9ROSI</name>
<accession>A0AAV2E231</accession>
<evidence type="ECO:0000313" key="1">
    <source>
        <dbReference type="EMBL" id="CAL1379828.1"/>
    </source>
</evidence>
<evidence type="ECO:0000313" key="2">
    <source>
        <dbReference type="Proteomes" id="UP001497516"/>
    </source>
</evidence>
<keyword evidence="2" id="KW-1185">Reference proteome</keyword>
<sequence length="67" mass="7270">MTILLGCVPATTRAGGTPSNRTDQVRAATRDGANRRRRLVALYTDSATLLLHRLPPGAAIEERRNAE</sequence>
<protein>
    <submittedName>
        <fullName evidence="1">Uncharacterized protein</fullName>
    </submittedName>
</protein>
<reference evidence="1 2" key="1">
    <citation type="submission" date="2024-04" db="EMBL/GenBank/DDBJ databases">
        <authorList>
            <person name="Fracassetti M."/>
        </authorList>
    </citation>
    <scope>NUCLEOTIDE SEQUENCE [LARGE SCALE GENOMIC DNA]</scope>
</reference>
<dbReference type="EMBL" id="OZ034817">
    <property type="protein sequence ID" value="CAL1379828.1"/>
    <property type="molecule type" value="Genomic_DNA"/>
</dbReference>
<dbReference type="AlphaFoldDB" id="A0AAV2E231"/>
<proteinExistence type="predicted"/>
<organism evidence="1 2">
    <name type="scientific">Linum trigynum</name>
    <dbReference type="NCBI Taxonomy" id="586398"/>
    <lineage>
        <taxon>Eukaryota</taxon>
        <taxon>Viridiplantae</taxon>
        <taxon>Streptophyta</taxon>
        <taxon>Embryophyta</taxon>
        <taxon>Tracheophyta</taxon>
        <taxon>Spermatophyta</taxon>
        <taxon>Magnoliopsida</taxon>
        <taxon>eudicotyledons</taxon>
        <taxon>Gunneridae</taxon>
        <taxon>Pentapetalae</taxon>
        <taxon>rosids</taxon>
        <taxon>fabids</taxon>
        <taxon>Malpighiales</taxon>
        <taxon>Linaceae</taxon>
        <taxon>Linum</taxon>
    </lineage>
</organism>
<gene>
    <name evidence="1" type="ORF">LTRI10_LOCUS21320</name>
</gene>